<accession>A0AAC9K7K5</accession>
<name>A0AAC9K7K5_9PROT</name>
<gene>
    <name evidence="1" type="ORF">GbCGDNIH9_7133</name>
</gene>
<dbReference type="AlphaFoldDB" id="A0AAC9K7K5"/>
<dbReference type="EMBL" id="CP018191">
    <property type="protein sequence ID" value="APH54886.1"/>
    <property type="molecule type" value="Genomic_DNA"/>
</dbReference>
<reference evidence="2" key="1">
    <citation type="submission" date="2016-11" db="EMBL/GenBank/DDBJ databases">
        <title>Comparative genomic and phenotypic analysis of Granulibacter bethesdensis clinical isolates from patients with chronic granulomatous disease.</title>
        <authorList>
            <person name="Zarember K.A."/>
            <person name="Porcella S.F."/>
            <person name="Chu J."/>
            <person name="Ding L."/>
            <person name="Dahlstrom E."/>
            <person name="Barbian K."/>
            <person name="Martens C."/>
            <person name="Sykora L."/>
            <person name="Kramer S."/>
            <person name="Pettinato A.M."/>
            <person name="Hong H."/>
            <person name="Wald G."/>
            <person name="Berg L.J."/>
            <person name="Rogge L.S."/>
            <person name="Greenberg D.E."/>
            <person name="Falcone E.L."/>
            <person name="Neves J.F."/>
            <person name="Simoes M.J."/>
            <person name="Casal M."/>
            <person name="Rodriguez-Lopez F.C."/>
            <person name="Zelazny A."/>
            <person name="Gallin J.I."/>
            <person name="Holland S.M."/>
        </authorList>
    </citation>
    <scope>NUCLEOTIDE SEQUENCE [LARGE SCALE GENOMIC DNA]</scope>
    <source>
        <strain evidence="2">NIH9.1</strain>
    </source>
</reference>
<proteinExistence type="predicted"/>
<organism evidence="1 2">
    <name type="scientific">Granulibacter bethesdensis</name>
    <dbReference type="NCBI Taxonomy" id="364410"/>
    <lineage>
        <taxon>Bacteria</taxon>
        <taxon>Pseudomonadati</taxon>
        <taxon>Pseudomonadota</taxon>
        <taxon>Alphaproteobacteria</taxon>
        <taxon>Acetobacterales</taxon>
        <taxon>Acetobacteraceae</taxon>
        <taxon>Granulibacter</taxon>
    </lineage>
</organism>
<sequence>MGLEQLNGPICPVPFDRGFTMPSYPTSVEAEFHWFDHQGDPQITPLEIHGRLDPGAWPDENGQSCAPIFVPTHITDARTGHPLPMTGPLARFADTLTEDWSDPRMDRMLRPFERTGTRGMVGR</sequence>
<evidence type="ECO:0000313" key="1">
    <source>
        <dbReference type="EMBL" id="APH54886.1"/>
    </source>
</evidence>
<protein>
    <submittedName>
        <fullName evidence="1">Uncharacterized protein</fullName>
    </submittedName>
</protein>
<evidence type="ECO:0000313" key="2">
    <source>
        <dbReference type="Proteomes" id="UP000182373"/>
    </source>
</evidence>
<dbReference type="Proteomes" id="UP000182373">
    <property type="component" value="Chromosome"/>
</dbReference>